<evidence type="ECO:0000313" key="7">
    <source>
        <dbReference type="Proteomes" id="UP000032749"/>
    </source>
</evidence>
<dbReference type="Pfam" id="PF03466">
    <property type="entry name" value="LysR_substrate"/>
    <property type="match status" value="1"/>
</dbReference>
<dbReference type="PATRIC" id="fig|698738.3.peg.1194"/>
<dbReference type="AlphaFoldDB" id="R4YKZ6"/>
<dbReference type="STRING" id="698738.OLEAN_C11500"/>
<dbReference type="PANTHER" id="PTHR30118">
    <property type="entry name" value="HTH-TYPE TRANSCRIPTIONAL REGULATOR LEUO-RELATED"/>
    <property type="match status" value="1"/>
</dbReference>
<dbReference type="PROSITE" id="PS50931">
    <property type="entry name" value="HTH_LYSR"/>
    <property type="match status" value="1"/>
</dbReference>
<evidence type="ECO:0000256" key="4">
    <source>
        <dbReference type="ARBA" id="ARBA00023163"/>
    </source>
</evidence>
<dbReference type="KEGG" id="oai:OLEAN_C11500"/>
<gene>
    <name evidence="6" type="ORF">OLEAN_C11500</name>
</gene>
<feature type="domain" description="HTH lysR-type" evidence="5">
    <location>
        <begin position="10"/>
        <end position="67"/>
    </location>
</feature>
<dbReference type="HOGENOM" id="CLU_039613_39_0_6"/>
<proteinExistence type="inferred from homology"/>
<keyword evidence="2" id="KW-0805">Transcription regulation</keyword>
<dbReference type="InterPro" id="IPR005119">
    <property type="entry name" value="LysR_subst-bd"/>
</dbReference>
<comment type="similarity">
    <text evidence="1">Belongs to the LysR transcriptional regulatory family.</text>
</comment>
<dbReference type="InterPro" id="IPR000847">
    <property type="entry name" value="LysR_HTH_N"/>
</dbReference>
<keyword evidence="4" id="KW-0804">Transcription</keyword>
<dbReference type="EMBL" id="FO203512">
    <property type="protein sequence ID" value="CCK75326.1"/>
    <property type="molecule type" value="Genomic_DNA"/>
</dbReference>
<dbReference type="SUPFAM" id="SSF53850">
    <property type="entry name" value="Periplasmic binding protein-like II"/>
    <property type="match status" value="1"/>
</dbReference>
<dbReference type="OrthoDB" id="8839911at2"/>
<evidence type="ECO:0000313" key="6">
    <source>
        <dbReference type="EMBL" id="CCK75326.1"/>
    </source>
</evidence>
<dbReference type="CDD" id="cd00090">
    <property type="entry name" value="HTH_ARSR"/>
    <property type="match status" value="1"/>
</dbReference>
<evidence type="ECO:0000259" key="5">
    <source>
        <dbReference type="PROSITE" id="PS50931"/>
    </source>
</evidence>
<dbReference type="InterPro" id="IPR036390">
    <property type="entry name" value="WH_DNA-bd_sf"/>
</dbReference>
<dbReference type="GO" id="GO:0003700">
    <property type="term" value="F:DNA-binding transcription factor activity"/>
    <property type="evidence" value="ECO:0007669"/>
    <property type="project" value="InterPro"/>
</dbReference>
<evidence type="ECO:0000256" key="1">
    <source>
        <dbReference type="ARBA" id="ARBA00009437"/>
    </source>
</evidence>
<dbReference type="InterPro" id="IPR050389">
    <property type="entry name" value="LysR-type_TF"/>
</dbReference>
<dbReference type="PANTHER" id="PTHR30118:SF15">
    <property type="entry name" value="TRANSCRIPTIONAL REGULATORY PROTEIN"/>
    <property type="match status" value="1"/>
</dbReference>
<dbReference type="SUPFAM" id="SSF46785">
    <property type="entry name" value="Winged helix' DNA-binding domain"/>
    <property type="match status" value="1"/>
</dbReference>
<evidence type="ECO:0000256" key="3">
    <source>
        <dbReference type="ARBA" id="ARBA00023125"/>
    </source>
</evidence>
<accession>R4YKZ6</accession>
<sequence length="306" mass="34357">MSTSSRLAKLELKQLRVLRSLLRERNVSRVAEQLGVSQQTVSEQLKRLRDIFDDRLFVRTSNGIIPTPIAERLSPRLDKLLNDVEALLEGESFDPAAVDGILNISATDFEQRAVLPKLLKALRQQAASLKVIVHKLEIDQMAQQLLTGQIDLVFSTPNFVPNNCPTMHLYQENYVCVSAKGSHLISESNKMRLTQLMSPQELSLFDHIVVSPSRAHLRGMADDWFEAKGLQRNVVLSVPSFAAAAECVAETDILAFLPSRLLPDPRLQQVHLTEYPPGFDVIAAWHSRSGQDPLHVWIRGLLVELF</sequence>
<evidence type="ECO:0000256" key="2">
    <source>
        <dbReference type="ARBA" id="ARBA00023015"/>
    </source>
</evidence>
<dbReference type="Proteomes" id="UP000032749">
    <property type="component" value="Chromosome"/>
</dbReference>
<dbReference type="Pfam" id="PF00126">
    <property type="entry name" value="HTH_1"/>
    <property type="match status" value="1"/>
</dbReference>
<organism evidence="6 7">
    <name type="scientific">Oleispira antarctica RB-8</name>
    <dbReference type="NCBI Taxonomy" id="698738"/>
    <lineage>
        <taxon>Bacteria</taxon>
        <taxon>Pseudomonadati</taxon>
        <taxon>Pseudomonadota</taxon>
        <taxon>Gammaproteobacteria</taxon>
        <taxon>Oceanospirillales</taxon>
        <taxon>Oceanospirillaceae</taxon>
        <taxon>Oleispira</taxon>
    </lineage>
</organism>
<reference evidence="6 7" key="1">
    <citation type="journal article" date="2013" name="Nat. Commun.">
        <title>Genome sequence and functional genomic analysis of the oil-degrading bacterium Oleispira antarctica.</title>
        <authorList>
            <person name="Kube M."/>
            <person name="Chernikova T.N."/>
            <person name="Al-Ramahi Y."/>
            <person name="Beloqui A."/>
            <person name="Lopez-Cortez N."/>
            <person name="Guazzaroni M.E."/>
            <person name="Heipieper H.J."/>
            <person name="Klages S."/>
            <person name="Kotsyurbenko O.R."/>
            <person name="Langer I."/>
            <person name="Nechitaylo T.Y."/>
            <person name="Lunsdorf H."/>
            <person name="Fernandez M."/>
            <person name="Juarez S."/>
            <person name="Ciordia S."/>
            <person name="Singer A."/>
            <person name="Kagan O."/>
            <person name="Egorova O."/>
            <person name="Petit P.A."/>
            <person name="Stogios P."/>
            <person name="Kim Y."/>
            <person name="Tchigvintsev A."/>
            <person name="Flick R."/>
            <person name="Denaro R."/>
            <person name="Genovese M."/>
            <person name="Albar J.P."/>
            <person name="Reva O.N."/>
            <person name="Martinez-Gomariz M."/>
            <person name="Tran H."/>
            <person name="Ferrer M."/>
            <person name="Savchenko A."/>
            <person name="Yakunin A.F."/>
            <person name="Yakimov M.M."/>
            <person name="Golyshina O.V."/>
            <person name="Reinhardt R."/>
            <person name="Golyshin P.N."/>
        </authorList>
    </citation>
    <scope>NUCLEOTIDE SEQUENCE [LARGE SCALE GENOMIC DNA]</scope>
</reference>
<keyword evidence="7" id="KW-1185">Reference proteome</keyword>
<dbReference type="Gene3D" id="3.40.190.10">
    <property type="entry name" value="Periplasmic binding protein-like II"/>
    <property type="match status" value="2"/>
</dbReference>
<protein>
    <submittedName>
        <fullName evidence="6">Transcriptional regulator, LysR family</fullName>
    </submittedName>
</protein>
<dbReference type="GO" id="GO:0003677">
    <property type="term" value="F:DNA binding"/>
    <property type="evidence" value="ECO:0007669"/>
    <property type="project" value="UniProtKB-KW"/>
</dbReference>
<dbReference type="PRINTS" id="PR00039">
    <property type="entry name" value="HTHLYSR"/>
</dbReference>
<keyword evidence="3" id="KW-0238">DNA-binding</keyword>
<name>R4YKZ6_OLEAN</name>
<dbReference type="InterPro" id="IPR011991">
    <property type="entry name" value="ArsR-like_HTH"/>
</dbReference>
<dbReference type="InterPro" id="IPR036388">
    <property type="entry name" value="WH-like_DNA-bd_sf"/>
</dbReference>
<dbReference type="Gene3D" id="1.10.10.10">
    <property type="entry name" value="Winged helix-like DNA-binding domain superfamily/Winged helix DNA-binding domain"/>
    <property type="match status" value="1"/>
</dbReference>